<protein>
    <submittedName>
        <fullName evidence="2">5b416913-7bfb-4542-81cd-45d912505e7b</fullName>
    </submittedName>
</protein>
<dbReference type="EMBL" id="OUUZ01000001">
    <property type="protein sequence ID" value="SPQ17750.1"/>
    <property type="molecule type" value="Genomic_DNA"/>
</dbReference>
<dbReference type="AlphaFoldDB" id="A0A3S4BZT7"/>
<proteinExistence type="predicted"/>
<organism evidence="2 3">
    <name type="scientific">Thermothielavioides terrestris</name>
    <dbReference type="NCBI Taxonomy" id="2587410"/>
    <lineage>
        <taxon>Eukaryota</taxon>
        <taxon>Fungi</taxon>
        <taxon>Dikarya</taxon>
        <taxon>Ascomycota</taxon>
        <taxon>Pezizomycotina</taxon>
        <taxon>Sordariomycetes</taxon>
        <taxon>Sordariomycetidae</taxon>
        <taxon>Sordariales</taxon>
        <taxon>Chaetomiaceae</taxon>
        <taxon>Thermothielavioides</taxon>
    </lineage>
</organism>
<reference evidence="2 3" key="1">
    <citation type="submission" date="2018-04" db="EMBL/GenBank/DDBJ databases">
        <authorList>
            <person name="Huttner S."/>
            <person name="Dainat J."/>
        </authorList>
    </citation>
    <scope>NUCLEOTIDE SEQUENCE [LARGE SCALE GENOMIC DNA]</scope>
</reference>
<name>A0A3S4BZT7_9PEZI</name>
<feature type="compositionally biased region" description="Acidic residues" evidence="1">
    <location>
        <begin position="308"/>
        <end position="321"/>
    </location>
</feature>
<dbReference type="Proteomes" id="UP000289323">
    <property type="component" value="Unassembled WGS sequence"/>
</dbReference>
<evidence type="ECO:0000256" key="1">
    <source>
        <dbReference type="SAM" id="MobiDB-lite"/>
    </source>
</evidence>
<feature type="compositionally biased region" description="Basic and acidic residues" evidence="1">
    <location>
        <begin position="365"/>
        <end position="376"/>
    </location>
</feature>
<evidence type="ECO:0000313" key="3">
    <source>
        <dbReference type="Proteomes" id="UP000289323"/>
    </source>
</evidence>
<feature type="region of interest" description="Disordered" evidence="1">
    <location>
        <begin position="299"/>
        <end position="376"/>
    </location>
</feature>
<gene>
    <name evidence="2" type="ORF">TT172_LOCUS169</name>
</gene>
<evidence type="ECO:0000313" key="2">
    <source>
        <dbReference type="EMBL" id="SPQ17750.1"/>
    </source>
</evidence>
<accession>A0A3S4BZT7</accession>
<sequence length="376" mass="42717">MATVYDLLTQHSTNVVHNTHYVTQSNKEWARNYHPIRNLVVHSYHGGDGLVHADFDSAFLGSYEDDGMRMDEPAMAPNKRIWRLECEADCELWFHTEVSNVVLAGWNRYPQVTQTSHTKPPRVENIPEEVDAMYTIKYRNERTVIAIGEMKRNLIQAAAWQAGNVLQVAGQKMLSRELRGYAVKYQSPQVYCFDGKTLLLLQFRADTPAKMMDADCPVDCWVLPREGSFYSLRYALYRLMAQGFRRFQGMCALPISVGGLTPRSRRFFNGVPVWHPNGVDQDEHPGGYVRSVNGTSGAVKWTHKGEDADVDNNEDNNDNDNEEHTPTLVKGKGKGKAKVAIPTKKSKKAKKAKKEESKEEDEDKDKDKEDTYPSID</sequence>